<protein>
    <recommendedName>
        <fullName evidence="13">ER transporter 6TM N-terminal domain-containing protein</fullName>
    </recommendedName>
</protein>
<evidence type="ECO:0000256" key="3">
    <source>
        <dbReference type="ARBA" id="ARBA00022989"/>
    </source>
</evidence>
<gene>
    <name evidence="11" type="ORF">D9619_012029</name>
</gene>
<dbReference type="GO" id="GO:0016020">
    <property type="term" value="C:membrane"/>
    <property type="evidence" value="ECO:0007669"/>
    <property type="project" value="UniProtKB-SubCell"/>
</dbReference>
<feature type="transmembrane region" description="Helical" evidence="7">
    <location>
        <begin position="1147"/>
        <end position="1167"/>
    </location>
</feature>
<feature type="region of interest" description="Disordered" evidence="6">
    <location>
        <begin position="522"/>
        <end position="547"/>
    </location>
</feature>
<proteinExistence type="predicted"/>
<dbReference type="InterPro" id="IPR018820">
    <property type="entry name" value="BRE4-related_DUF2421"/>
</dbReference>
<feature type="transmembrane region" description="Helical" evidence="7">
    <location>
        <begin position="121"/>
        <end position="140"/>
    </location>
</feature>
<feature type="region of interest" description="Disordered" evidence="6">
    <location>
        <begin position="1"/>
        <end position="93"/>
    </location>
</feature>
<feature type="compositionally biased region" description="Low complexity" evidence="6">
    <location>
        <begin position="569"/>
        <end position="579"/>
    </location>
</feature>
<dbReference type="PANTHER" id="PTHR37994">
    <property type="entry name" value="ARAE_2_N DOMAIN-CONTAINING PROTEIN-RELATED"/>
    <property type="match status" value="1"/>
</dbReference>
<evidence type="ECO:0000259" key="9">
    <source>
        <dbReference type="Pfam" id="PF10337"/>
    </source>
</evidence>
<evidence type="ECO:0000256" key="6">
    <source>
        <dbReference type="SAM" id="MobiDB-lite"/>
    </source>
</evidence>
<feature type="compositionally biased region" description="Low complexity" evidence="6">
    <location>
        <begin position="55"/>
        <end position="76"/>
    </location>
</feature>
<feature type="compositionally biased region" description="Low complexity" evidence="6">
    <location>
        <begin position="35"/>
        <end position="45"/>
    </location>
</feature>
<dbReference type="OrthoDB" id="2274698at2759"/>
<feature type="region of interest" description="Disordered" evidence="6">
    <location>
        <begin position="801"/>
        <end position="840"/>
    </location>
</feature>
<feature type="transmembrane region" description="Helical" evidence="7">
    <location>
        <begin position="1179"/>
        <end position="1197"/>
    </location>
</feature>
<feature type="transmembrane region" description="Helical" evidence="7">
    <location>
        <begin position="1204"/>
        <end position="1220"/>
    </location>
</feature>
<feature type="domain" description="Putative ER transporter 6TM N-terminal" evidence="9">
    <location>
        <begin position="115"/>
        <end position="327"/>
    </location>
</feature>
<feature type="transmembrane region" description="Helical" evidence="7">
    <location>
        <begin position="172"/>
        <end position="192"/>
    </location>
</feature>
<dbReference type="InterPro" id="IPR018823">
    <property type="entry name" value="ArAE_2_N"/>
</dbReference>
<dbReference type="Pfam" id="PF10337">
    <property type="entry name" value="ArAE_2_N"/>
    <property type="match status" value="2"/>
</dbReference>
<feature type="transmembrane region" description="Helical" evidence="7">
    <location>
        <begin position="1240"/>
        <end position="1258"/>
    </location>
</feature>
<evidence type="ECO:0000256" key="2">
    <source>
        <dbReference type="ARBA" id="ARBA00022692"/>
    </source>
</evidence>
<feature type="compositionally biased region" description="Basic and acidic residues" evidence="6">
    <location>
        <begin position="854"/>
        <end position="866"/>
    </location>
</feature>
<evidence type="ECO:0000313" key="12">
    <source>
        <dbReference type="Proteomes" id="UP000567179"/>
    </source>
</evidence>
<feature type="coiled-coil region" evidence="5">
    <location>
        <begin position="750"/>
        <end position="781"/>
    </location>
</feature>
<feature type="region of interest" description="Disordered" evidence="6">
    <location>
        <begin position="567"/>
        <end position="624"/>
    </location>
</feature>
<evidence type="ECO:0000256" key="7">
    <source>
        <dbReference type="SAM" id="Phobius"/>
    </source>
</evidence>
<evidence type="ECO:0008006" key="13">
    <source>
        <dbReference type="Google" id="ProtNLM"/>
    </source>
</evidence>
<feature type="region of interest" description="Disordered" evidence="6">
    <location>
        <begin position="854"/>
        <end position="911"/>
    </location>
</feature>
<feature type="compositionally biased region" description="Polar residues" evidence="6">
    <location>
        <begin position="352"/>
        <end position="364"/>
    </location>
</feature>
<keyword evidence="5" id="KW-0175">Coiled coil</keyword>
<feature type="domain" description="Putative ER transporter 6TM N-terminal" evidence="9">
    <location>
        <begin position="656"/>
        <end position="783"/>
    </location>
</feature>
<dbReference type="EMBL" id="JAACJJ010000031">
    <property type="protein sequence ID" value="KAF5318091.1"/>
    <property type="molecule type" value="Genomic_DNA"/>
</dbReference>
<evidence type="ECO:0000259" key="8">
    <source>
        <dbReference type="Pfam" id="PF10334"/>
    </source>
</evidence>
<dbReference type="PANTHER" id="PTHR37994:SF1">
    <property type="entry name" value="ER TRANSPORTER 6TM N-TERMINAL DOMAIN-CONTAINING PROTEIN"/>
    <property type="match status" value="1"/>
</dbReference>
<feature type="transmembrane region" description="Helical" evidence="7">
    <location>
        <begin position="283"/>
        <end position="304"/>
    </location>
</feature>
<keyword evidence="4 7" id="KW-0472">Membrane</keyword>
<evidence type="ECO:0000259" key="10">
    <source>
        <dbReference type="Pfam" id="PF13515"/>
    </source>
</evidence>
<reference evidence="11 12" key="1">
    <citation type="journal article" date="2020" name="ISME J.">
        <title>Uncovering the hidden diversity of litter-decomposition mechanisms in mushroom-forming fungi.</title>
        <authorList>
            <person name="Floudas D."/>
            <person name="Bentzer J."/>
            <person name="Ahren D."/>
            <person name="Johansson T."/>
            <person name="Persson P."/>
            <person name="Tunlid A."/>
        </authorList>
    </citation>
    <scope>NUCLEOTIDE SEQUENCE [LARGE SCALE GENOMIC DNA]</scope>
    <source>
        <strain evidence="11 12">CBS 101986</strain>
    </source>
</reference>
<dbReference type="InterPro" id="IPR049453">
    <property type="entry name" value="Memb_transporter_dom"/>
</dbReference>
<keyword evidence="12" id="KW-1185">Reference proteome</keyword>
<feature type="domain" description="DUF2421" evidence="8">
    <location>
        <begin position="1259"/>
        <end position="1478"/>
    </location>
</feature>
<feature type="transmembrane region" description="Helical" evidence="7">
    <location>
        <begin position="245"/>
        <end position="271"/>
    </location>
</feature>
<sequence>MESIGASVDDKKRANQTNITANKTAAMEPLREKSTTLPLDSQPSSSTPPSPPSLPSRTPTSSTNASTDTSASCASSPEASKAKTKAKVNSEPKPKPKWLTFLTSRVVWIPANWTFAKWKPAIRCALVAWLSLVLFVIPVVERELGQASFLVLIVAFLSPPSDPFLMMLERELLIIFFVCLAWAWTSLGIFLADLTRNFRDPNATFLDAATGQYIEAAPCVIMGIFIFFGTAFFLFIRARKGPGPYLFPTVLGCICLDISLTTACIFPYPYYLSGRAVVLPLTLHTAISILLSLIVFPSTISALFTTRLGAVLAPLESMLEKNRDLLAVGPYDDTPAALGQKAQTEKEKNVDAPSNSDSSESTTGAAKKRINAGAATDEADAKSAPLPAYATTLASTRALTRAGEAALGPLAAVGRLLHSDLIYGRFAPSDFDAFHKLFRRLVGRADGLGIYFGLVEAGLSTSADGGPASPGEMTPVVGGGDGMGSGGGGMVVGAGGKGGVGLGITPGPVGPKYGRVDSLPASLHGNGTATPRTPVHHHHHHFGHMPKDAHSQLHFASLSHTYSAPNVPGLRSSASSVRGAAGGRSGTATPTVIPLQAIPPHVKDVSSTSHHASPESDPKSHLHRAHALHLHHSLSSLARTLSHATTGHKHDHEDDHEHDHKHDHIRTPRPFSKKAEWAVGTFESQRYMNLEATRLHDPRAEEWTRVTFGLLRESCTPFLGLCALGLRTTKSWLASDVRSGRLKHFLGIKREEEQKRLKARRKEIEEVRDKLKEGLRIFREQERHLVLDPYLQAFEHSVAPSAAATPHVSPPGSPLRANHSRPHMRGGTSSNGADDVGETTPMIDTVMDDIATAHHDGVSPERRRASQNESPTDTVENMFGLQSPDLEDGEQDGDNDAGAEKRQANHKRTHSYGYGVAVGESSTPGLRDHRSPQMPPHRYLFNCYVYQYNLIQIGSIIIEMLDEILRLETERPEPKLWTPVTHLFSWTPWFLADSPSPEQVSDDDDPDVIQGFPQKELEQAAGVGPDATDDPTDSNTAARKFKMSTSTWYEPESESTDLGLPRRRDPDSLPPRNMVEWFFYQISRLVIGLGGGNSVYAFKAGVLTVLLCLPSFLKSSAAFALQNRFSWGIFMGQLSLARFRGDTTFSLIARVSSTFFGGVTGMVMWYISAGGGNGSPYGLAATCLVCFPLFFFARLYWPVNPMMNIVFFVTAVLVIGYSYQDQHVVTPGAPGTGFSVFWKRVLLVSAGVFAAFIASFLPPSTTIRRYQRSLLATTSAEMGTIYCAILSFANTKHEEEIQDIIVSLIALRSKLARSNALRTNVGYEFSLRGRWPSERYQAVADLQMALAYSLSHLMSVLEHLEPSWSRAFLRRTRFLDPDFQGDILAVVSMISNSLRNGTPLPQITPCPLLDRFTHKYHGLDVIHKDSEEDYGLPRNLSVETLRNEQYLMFCVGISIAYGIINRLDKLMLAVKEIVGEQYHIHGVGLRSYQKAHPPSGYEQGNGRVRFTRGPGVHHVQTENF</sequence>
<evidence type="ECO:0000313" key="11">
    <source>
        <dbReference type="EMBL" id="KAF5318091.1"/>
    </source>
</evidence>
<accession>A0A8H5B8A8</accession>
<feature type="region of interest" description="Disordered" evidence="6">
    <location>
        <begin position="340"/>
        <end position="378"/>
    </location>
</feature>
<evidence type="ECO:0000256" key="1">
    <source>
        <dbReference type="ARBA" id="ARBA00004141"/>
    </source>
</evidence>
<keyword evidence="2 7" id="KW-0812">Transmembrane</keyword>
<comment type="caution">
    <text evidence="11">The sequence shown here is derived from an EMBL/GenBank/DDBJ whole genome shotgun (WGS) entry which is preliminary data.</text>
</comment>
<dbReference type="Pfam" id="PF13515">
    <property type="entry name" value="FUSC_2"/>
    <property type="match status" value="1"/>
</dbReference>
<name>A0A8H5B8A8_9AGAR</name>
<dbReference type="Proteomes" id="UP000567179">
    <property type="component" value="Unassembled WGS sequence"/>
</dbReference>
<evidence type="ECO:0000256" key="5">
    <source>
        <dbReference type="SAM" id="Coils"/>
    </source>
</evidence>
<evidence type="ECO:0000256" key="4">
    <source>
        <dbReference type="ARBA" id="ARBA00023136"/>
    </source>
</evidence>
<feature type="compositionally biased region" description="Basic and acidic residues" evidence="6">
    <location>
        <begin position="648"/>
        <end position="666"/>
    </location>
</feature>
<comment type="subcellular location">
    <subcellularLocation>
        <location evidence="1">Membrane</location>
        <topology evidence="1">Multi-pass membrane protein</topology>
    </subcellularLocation>
</comment>
<feature type="transmembrane region" description="Helical" evidence="7">
    <location>
        <begin position="212"/>
        <end position="236"/>
    </location>
</feature>
<feature type="compositionally biased region" description="Basic residues" evidence="6">
    <location>
        <begin position="534"/>
        <end position="544"/>
    </location>
</feature>
<dbReference type="Pfam" id="PF10334">
    <property type="entry name" value="BRE4"/>
    <property type="match status" value="1"/>
</dbReference>
<organism evidence="11 12">
    <name type="scientific">Psilocybe cf. subviscida</name>
    <dbReference type="NCBI Taxonomy" id="2480587"/>
    <lineage>
        <taxon>Eukaryota</taxon>
        <taxon>Fungi</taxon>
        <taxon>Dikarya</taxon>
        <taxon>Basidiomycota</taxon>
        <taxon>Agaricomycotina</taxon>
        <taxon>Agaricomycetes</taxon>
        <taxon>Agaricomycetidae</taxon>
        <taxon>Agaricales</taxon>
        <taxon>Agaricineae</taxon>
        <taxon>Strophariaceae</taxon>
        <taxon>Psilocybe</taxon>
    </lineage>
</organism>
<feature type="compositionally biased region" description="Acidic residues" evidence="6">
    <location>
        <begin position="885"/>
        <end position="897"/>
    </location>
</feature>
<feature type="region of interest" description="Disordered" evidence="6">
    <location>
        <begin position="641"/>
        <end position="671"/>
    </location>
</feature>
<keyword evidence="3 7" id="KW-1133">Transmembrane helix</keyword>
<feature type="region of interest" description="Disordered" evidence="6">
    <location>
        <begin position="1043"/>
        <end position="1065"/>
    </location>
</feature>
<feature type="domain" description="Integral membrane bound transporter" evidence="10">
    <location>
        <begin position="1123"/>
        <end position="1253"/>
    </location>
</feature>